<sequence length="192" mass="21208">MIKIIGAGRGRGAAAASAATGGSEPTGPGGAPQARRRQPGELRMQKELEELELPSCCTISFPNKDDLMKFDITITPDEGFWKGATYKFTFNVPGGYPHQPPKVKCETKIYHPNIDLQGNICLNLLREDWKPVLAISSVVFGLIHLFLEPNPEDPLNHEAAKLARENKTEFQRQVQRSLRGQNVGSESFPKLL</sequence>
<dbReference type="GO" id="GO:0005524">
    <property type="term" value="F:ATP binding"/>
    <property type="evidence" value="ECO:0007669"/>
    <property type="project" value="UniProtKB-UniRule"/>
</dbReference>
<dbReference type="Gene3D" id="3.10.110.10">
    <property type="entry name" value="Ubiquitin Conjugating Enzyme"/>
    <property type="match status" value="1"/>
</dbReference>
<dbReference type="VEuPathDB" id="CryptoDB:Cvel_31221"/>
<feature type="active site" description="Glycyl thioester intermediate" evidence="6">
    <location>
        <position position="121"/>
    </location>
</feature>
<evidence type="ECO:0000256" key="7">
    <source>
        <dbReference type="RuleBase" id="RU362109"/>
    </source>
</evidence>
<dbReference type="InterPro" id="IPR023313">
    <property type="entry name" value="UBQ-conjugating_AS"/>
</dbReference>
<dbReference type="PANTHER" id="PTHR24067">
    <property type="entry name" value="UBIQUITIN-CONJUGATING ENZYME E2"/>
    <property type="match status" value="1"/>
</dbReference>
<dbReference type="PROSITE" id="PS50127">
    <property type="entry name" value="UBC_2"/>
    <property type="match status" value="1"/>
</dbReference>
<dbReference type="CDD" id="cd23794">
    <property type="entry name" value="UBCc_UBE2F_UBE2M"/>
    <property type="match status" value="1"/>
</dbReference>
<feature type="region of interest" description="Disordered" evidence="8">
    <location>
        <begin position="5"/>
        <end position="38"/>
    </location>
</feature>
<comment type="similarity">
    <text evidence="7">Belongs to the ubiquitin-conjugating enzyme family.</text>
</comment>
<dbReference type="SMART" id="SM00212">
    <property type="entry name" value="UBCc"/>
    <property type="match status" value="1"/>
</dbReference>
<keyword evidence="5 7" id="KW-0067">ATP-binding</keyword>
<feature type="compositionally biased region" description="Low complexity" evidence="8">
    <location>
        <begin position="12"/>
        <end position="23"/>
    </location>
</feature>
<dbReference type="SUPFAM" id="SSF54495">
    <property type="entry name" value="UBC-like"/>
    <property type="match status" value="1"/>
</dbReference>
<evidence type="ECO:0000256" key="1">
    <source>
        <dbReference type="ARBA" id="ARBA00005032"/>
    </source>
</evidence>
<dbReference type="InterPro" id="IPR000608">
    <property type="entry name" value="UBC"/>
</dbReference>
<evidence type="ECO:0000256" key="3">
    <source>
        <dbReference type="ARBA" id="ARBA00022741"/>
    </source>
</evidence>
<evidence type="ECO:0000256" key="8">
    <source>
        <dbReference type="SAM" id="MobiDB-lite"/>
    </source>
</evidence>
<evidence type="ECO:0000256" key="5">
    <source>
        <dbReference type="ARBA" id="ARBA00022840"/>
    </source>
</evidence>
<proteinExistence type="inferred from homology"/>
<comment type="pathway">
    <text evidence="1">Protein modification; protein neddylation.</text>
</comment>
<feature type="domain" description="UBC core" evidence="9">
    <location>
        <begin position="39"/>
        <end position="183"/>
    </location>
</feature>
<name>A0A0G4HT07_9ALVE</name>
<keyword evidence="4 7" id="KW-0833">Ubl conjugation pathway</keyword>
<evidence type="ECO:0000259" key="9">
    <source>
        <dbReference type="PROSITE" id="PS50127"/>
    </source>
</evidence>
<evidence type="ECO:0000256" key="4">
    <source>
        <dbReference type="ARBA" id="ARBA00022786"/>
    </source>
</evidence>
<dbReference type="EMBL" id="CDMZ01003762">
    <property type="protein sequence ID" value="CEM47500.1"/>
    <property type="molecule type" value="Genomic_DNA"/>
</dbReference>
<dbReference type="PhylomeDB" id="A0A0G4HT07"/>
<evidence type="ECO:0000256" key="6">
    <source>
        <dbReference type="PROSITE-ProRule" id="PRU10133"/>
    </source>
</evidence>
<dbReference type="PROSITE" id="PS00183">
    <property type="entry name" value="UBC_1"/>
    <property type="match status" value="1"/>
</dbReference>
<dbReference type="GO" id="GO:0019788">
    <property type="term" value="F:NEDD8 transferase activity"/>
    <property type="evidence" value="ECO:0007669"/>
    <property type="project" value="UniProtKB-ARBA"/>
</dbReference>
<gene>
    <name evidence="10" type="ORF">Cvel_31221</name>
</gene>
<evidence type="ECO:0000313" key="10">
    <source>
        <dbReference type="EMBL" id="CEM47500.1"/>
    </source>
</evidence>
<evidence type="ECO:0000256" key="2">
    <source>
        <dbReference type="ARBA" id="ARBA00022679"/>
    </source>
</evidence>
<dbReference type="Pfam" id="PF00179">
    <property type="entry name" value="UQ_con"/>
    <property type="match status" value="1"/>
</dbReference>
<protein>
    <recommendedName>
        <fullName evidence="9">UBC core domain-containing protein</fullName>
    </recommendedName>
</protein>
<dbReference type="FunFam" id="3.10.110.10:FF:000005">
    <property type="entry name" value="NEDD8-conjugating enzyme Ubc12"/>
    <property type="match status" value="1"/>
</dbReference>
<reference evidence="10" key="1">
    <citation type="submission" date="2014-11" db="EMBL/GenBank/DDBJ databases">
        <authorList>
            <person name="Otto D Thomas"/>
            <person name="Naeem Raeece"/>
        </authorList>
    </citation>
    <scope>NUCLEOTIDE SEQUENCE</scope>
</reference>
<dbReference type="InterPro" id="IPR016135">
    <property type="entry name" value="UBQ-conjugating_enzyme/RWD"/>
</dbReference>
<dbReference type="InterPro" id="IPR050113">
    <property type="entry name" value="Ub_conjugating_enzyme"/>
</dbReference>
<keyword evidence="3 7" id="KW-0547">Nucleotide-binding</keyword>
<accession>A0A0G4HT07</accession>
<keyword evidence="2" id="KW-0808">Transferase</keyword>
<dbReference type="AlphaFoldDB" id="A0A0G4HT07"/>
<organism evidence="10">
    <name type="scientific">Chromera velia CCMP2878</name>
    <dbReference type="NCBI Taxonomy" id="1169474"/>
    <lineage>
        <taxon>Eukaryota</taxon>
        <taxon>Sar</taxon>
        <taxon>Alveolata</taxon>
        <taxon>Colpodellida</taxon>
        <taxon>Chromeraceae</taxon>
        <taxon>Chromera</taxon>
    </lineage>
</organism>